<dbReference type="Proteomes" id="UP000824540">
    <property type="component" value="Unassembled WGS sequence"/>
</dbReference>
<evidence type="ECO:0000313" key="1">
    <source>
        <dbReference type="EMBL" id="KAG9338406.1"/>
    </source>
</evidence>
<proteinExistence type="predicted"/>
<protein>
    <submittedName>
        <fullName evidence="1">Uncharacterized protein</fullName>
    </submittedName>
</protein>
<dbReference type="AlphaFoldDB" id="A0A8T2NF72"/>
<organism evidence="1 2">
    <name type="scientific">Albula glossodonta</name>
    <name type="common">roundjaw bonefish</name>
    <dbReference type="NCBI Taxonomy" id="121402"/>
    <lineage>
        <taxon>Eukaryota</taxon>
        <taxon>Metazoa</taxon>
        <taxon>Chordata</taxon>
        <taxon>Craniata</taxon>
        <taxon>Vertebrata</taxon>
        <taxon>Euteleostomi</taxon>
        <taxon>Actinopterygii</taxon>
        <taxon>Neopterygii</taxon>
        <taxon>Teleostei</taxon>
        <taxon>Albuliformes</taxon>
        <taxon>Albulidae</taxon>
        <taxon>Albula</taxon>
    </lineage>
</organism>
<evidence type="ECO:0000313" key="2">
    <source>
        <dbReference type="Proteomes" id="UP000824540"/>
    </source>
</evidence>
<comment type="caution">
    <text evidence="1">The sequence shown here is derived from an EMBL/GenBank/DDBJ whole genome shotgun (WGS) entry which is preliminary data.</text>
</comment>
<dbReference type="EMBL" id="JAFBMS010000067">
    <property type="protein sequence ID" value="KAG9338406.1"/>
    <property type="molecule type" value="Genomic_DNA"/>
</dbReference>
<name>A0A8T2NF72_9TELE</name>
<keyword evidence="2" id="KW-1185">Reference proteome</keyword>
<gene>
    <name evidence="1" type="ORF">JZ751_025810</name>
</gene>
<sequence>MTASLELTCCDETSHAIGAVACVPIGHYRDIVGLAARQTGESTGGIGSVTCSDVPHAALRNHMILQRSPTALPVVIHTSDGHHVLPPTLQAGDVTGRAAAVAGPLMTVAGLSGRHIRDGTHSGGPGDGHGVRV</sequence>
<reference evidence="1" key="1">
    <citation type="thesis" date="2021" institute="BYU ScholarsArchive" country="Provo, UT, USA">
        <title>Applications of and Algorithms for Genome Assembly and Genomic Analyses with an Emphasis on Marine Teleosts.</title>
        <authorList>
            <person name="Pickett B.D."/>
        </authorList>
    </citation>
    <scope>NUCLEOTIDE SEQUENCE</scope>
    <source>
        <strain evidence="1">HI-2016</strain>
    </source>
</reference>
<accession>A0A8T2NF72</accession>
<feature type="non-terminal residue" evidence="1">
    <location>
        <position position="133"/>
    </location>
</feature>